<feature type="domain" description="DUF4218" evidence="2">
    <location>
        <begin position="2"/>
        <end position="43"/>
    </location>
</feature>
<evidence type="ECO:0000313" key="3">
    <source>
        <dbReference type="EMBL" id="KAF9603418.1"/>
    </source>
</evidence>
<proteinExistence type="predicted"/>
<dbReference type="Pfam" id="PF13960">
    <property type="entry name" value="DUF4218"/>
    <property type="match status" value="1"/>
</dbReference>
<gene>
    <name evidence="3" type="ORF">IFM89_036119</name>
</gene>
<dbReference type="OrthoDB" id="1397097at2759"/>
<dbReference type="PANTHER" id="PTHR48258">
    <property type="entry name" value="DUF4218 DOMAIN-CONTAINING PROTEIN-RELATED"/>
    <property type="match status" value="1"/>
</dbReference>
<dbReference type="Pfam" id="PF13952">
    <property type="entry name" value="DUF4216"/>
    <property type="match status" value="1"/>
</dbReference>
<keyword evidence="4" id="KW-1185">Reference proteome</keyword>
<dbReference type="InterPro" id="IPR025312">
    <property type="entry name" value="DUF4216"/>
</dbReference>
<sequence>MHRMMKTYKRYVLNQTFVEGCIQEQYLVEEAMMYCMEYIHDGNLGSHKNGRRVIMNEDIESAHPMDKKGKQYVLPNIEYQQVRKWVLTHSSKNAEWEEKYQVYLQSQKSRGKNRKGSQAKELDYIPWLRLQLQNEKVSPFKRIVDGPSFTAVSYNRYTMNGYVFYSSDSESTTTTQNSEVSMKAVTSFRASTKDRNLVDDEVTYYGVVKRILELDYVEFKQTVFYCDWVRIEDKTNGCTVDPDTNLVFVNLGKFMRNTSEVDKPFILAYEAKQVFYCRDLSRDNWHVVLDAPKRLSQEIDAYEDPLVFEARTSANDSSSTTLFEDVLEVVEDWI</sequence>
<evidence type="ECO:0000313" key="4">
    <source>
        <dbReference type="Proteomes" id="UP000631114"/>
    </source>
</evidence>
<feature type="domain" description="DUF4216" evidence="1">
    <location>
        <begin position="212"/>
        <end position="288"/>
    </location>
</feature>
<dbReference type="Proteomes" id="UP000631114">
    <property type="component" value="Unassembled WGS sequence"/>
</dbReference>
<organism evidence="3 4">
    <name type="scientific">Coptis chinensis</name>
    <dbReference type="NCBI Taxonomy" id="261450"/>
    <lineage>
        <taxon>Eukaryota</taxon>
        <taxon>Viridiplantae</taxon>
        <taxon>Streptophyta</taxon>
        <taxon>Embryophyta</taxon>
        <taxon>Tracheophyta</taxon>
        <taxon>Spermatophyta</taxon>
        <taxon>Magnoliopsida</taxon>
        <taxon>Ranunculales</taxon>
        <taxon>Ranunculaceae</taxon>
        <taxon>Coptidoideae</taxon>
        <taxon>Coptis</taxon>
    </lineage>
</organism>
<dbReference type="PANTHER" id="PTHR48258:SF15">
    <property type="entry name" value="OS02G0543900 PROTEIN"/>
    <property type="match status" value="1"/>
</dbReference>
<protein>
    <recommendedName>
        <fullName evidence="5">DUF4216 domain-containing protein</fullName>
    </recommendedName>
</protein>
<accession>A0A835HUE2</accession>
<reference evidence="3 4" key="1">
    <citation type="submission" date="2020-10" db="EMBL/GenBank/DDBJ databases">
        <title>The Coptis chinensis genome and diversification of protoberbering-type alkaloids.</title>
        <authorList>
            <person name="Wang B."/>
            <person name="Shu S."/>
            <person name="Song C."/>
            <person name="Liu Y."/>
        </authorList>
    </citation>
    <scope>NUCLEOTIDE SEQUENCE [LARGE SCALE GENOMIC DNA]</scope>
    <source>
        <strain evidence="3">HL-2020</strain>
        <tissue evidence="3">Leaf</tissue>
    </source>
</reference>
<dbReference type="InterPro" id="IPR025452">
    <property type="entry name" value="DUF4218"/>
</dbReference>
<evidence type="ECO:0000259" key="2">
    <source>
        <dbReference type="Pfam" id="PF13960"/>
    </source>
</evidence>
<comment type="caution">
    <text evidence="3">The sequence shown here is derived from an EMBL/GenBank/DDBJ whole genome shotgun (WGS) entry which is preliminary data.</text>
</comment>
<evidence type="ECO:0000259" key="1">
    <source>
        <dbReference type="Pfam" id="PF13952"/>
    </source>
</evidence>
<dbReference type="AlphaFoldDB" id="A0A835HUE2"/>
<dbReference type="EMBL" id="JADFTS010000006">
    <property type="protein sequence ID" value="KAF9603418.1"/>
    <property type="molecule type" value="Genomic_DNA"/>
</dbReference>
<name>A0A835HUE2_9MAGN</name>
<evidence type="ECO:0008006" key="5">
    <source>
        <dbReference type="Google" id="ProtNLM"/>
    </source>
</evidence>